<name>A0A1X9N5Y0_9GAMM</name>
<dbReference type="KEGG" id="osg:BST96_04835"/>
<evidence type="ECO:0000256" key="1">
    <source>
        <dbReference type="ARBA" id="ARBA00004370"/>
    </source>
</evidence>
<dbReference type="Pfam" id="PF00015">
    <property type="entry name" value="MCPsignal"/>
    <property type="match status" value="1"/>
</dbReference>
<reference evidence="6 7" key="1">
    <citation type="submission" date="2016-11" db="EMBL/GenBank/DDBJ databases">
        <title>Trade-off between light-utilization and light-protection in marine flavobacteria.</title>
        <authorList>
            <person name="Kumagai Y."/>
        </authorList>
    </citation>
    <scope>NUCLEOTIDE SEQUENCE [LARGE SCALE GENOMIC DNA]</scope>
    <source>
        <strain evidence="6 7">NBRC 107125</strain>
    </source>
</reference>
<protein>
    <recommendedName>
        <fullName evidence="5">Methyl-accepting transducer domain-containing protein</fullName>
    </recommendedName>
</protein>
<dbReference type="PANTHER" id="PTHR32089:SF112">
    <property type="entry name" value="LYSOZYME-LIKE PROTEIN-RELATED"/>
    <property type="match status" value="1"/>
</dbReference>
<comment type="subcellular location">
    <subcellularLocation>
        <location evidence="1">Membrane</location>
    </subcellularLocation>
</comment>
<dbReference type="GO" id="GO:0006935">
    <property type="term" value="P:chemotaxis"/>
    <property type="evidence" value="ECO:0007669"/>
    <property type="project" value="UniProtKB-ARBA"/>
</dbReference>
<evidence type="ECO:0000256" key="2">
    <source>
        <dbReference type="ARBA" id="ARBA00023224"/>
    </source>
</evidence>
<dbReference type="RefSeq" id="WP_276206925.1">
    <property type="nucleotide sequence ID" value="NZ_CP019343.1"/>
</dbReference>
<feature type="domain" description="Methyl-accepting transducer" evidence="5">
    <location>
        <begin position="63"/>
        <end position="274"/>
    </location>
</feature>
<gene>
    <name evidence="6" type="ORF">BST96_04835</name>
</gene>
<feature type="coiled-coil region" evidence="4">
    <location>
        <begin position="9"/>
        <end position="50"/>
    </location>
</feature>
<dbReference type="InterPro" id="IPR004089">
    <property type="entry name" value="MCPsignal_dom"/>
</dbReference>
<dbReference type="EMBL" id="CP019343">
    <property type="protein sequence ID" value="ARN73500.1"/>
    <property type="molecule type" value="Genomic_DNA"/>
</dbReference>
<dbReference type="PANTHER" id="PTHR32089">
    <property type="entry name" value="METHYL-ACCEPTING CHEMOTAXIS PROTEIN MCPB"/>
    <property type="match status" value="1"/>
</dbReference>
<keyword evidence="7" id="KW-1185">Reference proteome</keyword>
<dbReference type="GO" id="GO:0016020">
    <property type="term" value="C:membrane"/>
    <property type="evidence" value="ECO:0007669"/>
    <property type="project" value="UniProtKB-SubCell"/>
</dbReference>
<evidence type="ECO:0000313" key="6">
    <source>
        <dbReference type="EMBL" id="ARN73500.1"/>
    </source>
</evidence>
<sequence length="364" mass="40000">MWWKYKRAAQDWQAKAESLEAEVQALAEERDQLKQQAAETQLSHEEETEADIAYKEIQALWLSSGAALKEVREGIAISAKELNAERSKTKETSSVFNNSSVAIGNIREEVAGIDEKASRSCENIDRLKSLSEDIVKFVEVINNISEQTNLLALNAAIEAARAGEQGRGFAVVADEVRTLAQRASEAASEIGSLVDSIGTETISTDQQIRDVSDDCRLVADSTENILTTVNSALELARHMQLVISSSASGGMVQTVKTEVIVWKLDVYRVVLGLSDQSIDELSDYSGSYLWQWLKGEGAELSANLPSYGLLEPPFLEINRLGIEALNYKALDDQETALRALQNMENASGELMTILTRLEAELNTL</sequence>
<evidence type="ECO:0000259" key="5">
    <source>
        <dbReference type="PROSITE" id="PS50111"/>
    </source>
</evidence>
<evidence type="ECO:0000256" key="3">
    <source>
        <dbReference type="PROSITE-ProRule" id="PRU00284"/>
    </source>
</evidence>
<dbReference type="SMART" id="SM00283">
    <property type="entry name" value="MA"/>
    <property type="match status" value="1"/>
</dbReference>
<dbReference type="AlphaFoldDB" id="A0A1X9N5Y0"/>
<dbReference type="Proteomes" id="UP000193450">
    <property type="component" value="Chromosome"/>
</dbReference>
<dbReference type="GO" id="GO:0007165">
    <property type="term" value="P:signal transduction"/>
    <property type="evidence" value="ECO:0007669"/>
    <property type="project" value="UniProtKB-KW"/>
</dbReference>
<proteinExistence type="predicted"/>
<evidence type="ECO:0000256" key="4">
    <source>
        <dbReference type="SAM" id="Coils"/>
    </source>
</evidence>
<dbReference type="SUPFAM" id="SSF58104">
    <property type="entry name" value="Methyl-accepting chemotaxis protein (MCP) signaling domain"/>
    <property type="match status" value="1"/>
</dbReference>
<organism evidence="6 7">
    <name type="scientific">Oceanicoccus sagamiensis</name>
    <dbReference type="NCBI Taxonomy" id="716816"/>
    <lineage>
        <taxon>Bacteria</taxon>
        <taxon>Pseudomonadati</taxon>
        <taxon>Pseudomonadota</taxon>
        <taxon>Gammaproteobacteria</taxon>
        <taxon>Cellvibrionales</taxon>
        <taxon>Spongiibacteraceae</taxon>
        <taxon>Oceanicoccus</taxon>
    </lineage>
</organism>
<accession>A0A1X9N5Y0</accession>
<keyword evidence="2 3" id="KW-0807">Transducer</keyword>
<evidence type="ECO:0000313" key="7">
    <source>
        <dbReference type="Proteomes" id="UP000193450"/>
    </source>
</evidence>
<dbReference type="STRING" id="716816.BST96_04835"/>
<dbReference type="Gene3D" id="1.10.287.950">
    <property type="entry name" value="Methyl-accepting chemotaxis protein"/>
    <property type="match status" value="1"/>
</dbReference>
<dbReference type="PROSITE" id="PS50111">
    <property type="entry name" value="CHEMOTAXIS_TRANSDUC_2"/>
    <property type="match status" value="1"/>
</dbReference>
<keyword evidence="4" id="KW-0175">Coiled coil</keyword>